<name>A0A085N6A7_9BILA</name>
<accession>A0A085N6A7</accession>
<proteinExistence type="predicted"/>
<organism evidence="2">
    <name type="scientific">Trichuris suis</name>
    <name type="common">pig whipworm</name>
    <dbReference type="NCBI Taxonomy" id="68888"/>
    <lineage>
        <taxon>Eukaryota</taxon>
        <taxon>Metazoa</taxon>
        <taxon>Ecdysozoa</taxon>
        <taxon>Nematoda</taxon>
        <taxon>Enoplea</taxon>
        <taxon>Dorylaimia</taxon>
        <taxon>Trichinellida</taxon>
        <taxon>Trichuridae</taxon>
        <taxon>Trichuris</taxon>
    </lineage>
</organism>
<sequence>MERLVFQRRTGKVNAKQPLQQPEERKRTSASNGVLSKGRTISHLSMDSFVEQVPFLLHRGEYVSE</sequence>
<gene>
    <name evidence="2" type="ORF">M514_22852</name>
</gene>
<dbReference type="Proteomes" id="UP000030758">
    <property type="component" value="Unassembled WGS sequence"/>
</dbReference>
<feature type="region of interest" description="Disordered" evidence="1">
    <location>
        <begin position="1"/>
        <end position="37"/>
    </location>
</feature>
<dbReference type="AlphaFoldDB" id="A0A085N6A7"/>
<evidence type="ECO:0000313" key="2">
    <source>
        <dbReference type="EMBL" id="KFD65003.1"/>
    </source>
</evidence>
<reference evidence="2" key="1">
    <citation type="journal article" date="2014" name="Nat. Genet.">
        <title>Genome and transcriptome of the porcine whipworm Trichuris suis.</title>
        <authorList>
            <person name="Jex A.R."/>
            <person name="Nejsum P."/>
            <person name="Schwarz E.M."/>
            <person name="Hu L."/>
            <person name="Young N.D."/>
            <person name="Hall R.S."/>
            <person name="Korhonen P.K."/>
            <person name="Liao S."/>
            <person name="Thamsborg S."/>
            <person name="Xia J."/>
            <person name="Xu P."/>
            <person name="Wang S."/>
            <person name="Scheerlinck J.P."/>
            <person name="Hofmann A."/>
            <person name="Sternberg P.W."/>
            <person name="Wang J."/>
            <person name="Gasser R.B."/>
        </authorList>
    </citation>
    <scope>NUCLEOTIDE SEQUENCE [LARGE SCALE GENOMIC DNA]</scope>
    <source>
        <strain evidence="2">DCEP-RM93F</strain>
    </source>
</reference>
<protein>
    <submittedName>
        <fullName evidence="2">Uncharacterized protein</fullName>
    </submittedName>
</protein>
<dbReference type="EMBL" id="KL367546">
    <property type="protein sequence ID" value="KFD65003.1"/>
    <property type="molecule type" value="Genomic_DNA"/>
</dbReference>
<evidence type="ECO:0000256" key="1">
    <source>
        <dbReference type="SAM" id="MobiDB-lite"/>
    </source>
</evidence>